<protein>
    <submittedName>
        <fullName evidence="1">Uncharacterized protein</fullName>
    </submittedName>
</protein>
<proteinExistence type="predicted"/>
<comment type="caution">
    <text evidence="1">The sequence shown here is derived from an EMBL/GenBank/DDBJ whole genome shotgun (WGS) entry which is preliminary data.</text>
</comment>
<organism evidence="1 2">
    <name type="scientific">Lipomyces kononenkoae</name>
    <name type="common">Yeast</name>
    <dbReference type="NCBI Taxonomy" id="34357"/>
    <lineage>
        <taxon>Eukaryota</taxon>
        <taxon>Fungi</taxon>
        <taxon>Dikarya</taxon>
        <taxon>Ascomycota</taxon>
        <taxon>Saccharomycotina</taxon>
        <taxon>Lipomycetes</taxon>
        <taxon>Lipomycetales</taxon>
        <taxon>Lipomycetaceae</taxon>
        <taxon>Lipomyces</taxon>
    </lineage>
</organism>
<sequence>MTSLPAPPLAVLALKPTADSHETRKTASAAPALHKAHSELEWAAMYPHIQRLYVYERRKLRCVIAHIKEKYNFYATPQMYKKRFTKWGFYKNTRRARVNPASPRSTEPSEADTLSQALPAYDLQLHQIRQPQLALTPTLSRPDMAILRFLTNIRTWCSAFFETARESNPDSLDSTSRLSLLLPYKQTVSYEQEQISASFWLIANLLVRGQGHLAGRLARKAFLQIEDMLHLEGPPFIWNLLEILHNIMHLKQGPLFNMLIIHLIGLAQCHYPENHSIVQLLQGLWHLSKSSENGFIQLLPTMLEQGWLLNADILFSNFNERFLLLYYCLMWNSGLLRLTEDKLRKADAWFSLLSPRVPTEATMEGTARLHPAVNFAPADAGNLPPANYEVLKRKAIAELHERAEFESPGSTTRFRVLSGLLKSRILDENVKFPDRKGKEGGNDIGDDNATIQTHGKVTRLHARILAYILDVLTDIDMEKSGNENIIIERLNDIIALRDYGEGVTAPQVIVRIWQLSDMLLQKGRFLEATEMGKTAHKRLEQYLRDIPCLYT</sequence>
<accession>A0ACC3SUQ7</accession>
<dbReference type="EMBL" id="MU971429">
    <property type="protein sequence ID" value="KAK9235149.1"/>
    <property type="molecule type" value="Genomic_DNA"/>
</dbReference>
<reference evidence="2" key="1">
    <citation type="journal article" date="2024" name="Front. Bioeng. Biotechnol.">
        <title>Genome-scale model development and genomic sequencing of the oleaginous clade Lipomyces.</title>
        <authorList>
            <person name="Czajka J.J."/>
            <person name="Han Y."/>
            <person name="Kim J."/>
            <person name="Mondo S.J."/>
            <person name="Hofstad B.A."/>
            <person name="Robles A."/>
            <person name="Haridas S."/>
            <person name="Riley R."/>
            <person name="LaButti K."/>
            <person name="Pangilinan J."/>
            <person name="Andreopoulos W."/>
            <person name="Lipzen A."/>
            <person name="Yan J."/>
            <person name="Wang M."/>
            <person name="Ng V."/>
            <person name="Grigoriev I.V."/>
            <person name="Spatafora J.W."/>
            <person name="Magnuson J.K."/>
            <person name="Baker S.E."/>
            <person name="Pomraning K.R."/>
        </authorList>
    </citation>
    <scope>NUCLEOTIDE SEQUENCE [LARGE SCALE GENOMIC DNA]</scope>
    <source>
        <strain evidence="2">CBS 7786</strain>
    </source>
</reference>
<name>A0ACC3SUQ7_LIPKO</name>
<dbReference type="Proteomes" id="UP001433508">
    <property type="component" value="Unassembled WGS sequence"/>
</dbReference>
<evidence type="ECO:0000313" key="2">
    <source>
        <dbReference type="Proteomes" id="UP001433508"/>
    </source>
</evidence>
<evidence type="ECO:0000313" key="1">
    <source>
        <dbReference type="EMBL" id="KAK9235149.1"/>
    </source>
</evidence>
<gene>
    <name evidence="1" type="ORF">V1525DRAFT_458804</name>
</gene>
<keyword evidence="2" id="KW-1185">Reference proteome</keyword>